<protein>
    <submittedName>
        <fullName evidence="2">Uncharacterized protein</fullName>
    </submittedName>
</protein>
<feature type="region of interest" description="Disordered" evidence="1">
    <location>
        <begin position="1"/>
        <end position="26"/>
    </location>
</feature>
<dbReference type="Proteomes" id="UP000654993">
    <property type="component" value="Unassembled WGS sequence"/>
</dbReference>
<accession>A0A916QBW7</accession>
<dbReference type="AlphaFoldDB" id="A0A916QBW7"/>
<proteinExistence type="predicted"/>
<dbReference type="EMBL" id="BMAQ01000008">
    <property type="protein sequence ID" value="GFR37901.1"/>
    <property type="molecule type" value="Genomic_DNA"/>
</dbReference>
<organism evidence="2 3">
    <name type="scientific">Insulibacter thermoxylanivorax</name>
    <dbReference type="NCBI Taxonomy" id="2749268"/>
    <lineage>
        <taxon>Bacteria</taxon>
        <taxon>Bacillati</taxon>
        <taxon>Bacillota</taxon>
        <taxon>Bacilli</taxon>
        <taxon>Bacillales</taxon>
        <taxon>Paenibacillaceae</taxon>
        <taxon>Insulibacter</taxon>
    </lineage>
</organism>
<comment type="caution">
    <text evidence="2">The sequence shown here is derived from an EMBL/GenBank/DDBJ whole genome shotgun (WGS) entry which is preliminary data.</text>
</comment>
<name>A0A916QBW7_9BACL</name>
<evidence type="ECO:0000313" key="2">
    <source>
        <dbReference type="EMBL" id="GFR37901.1"/>
    </source>
</evidence>
<gene>
    <name evidence="2" type="ORF">PRECH8_11970</name>
</gene>
<keyword evidence="3" id="KW-1185">Reference proteome</keyword>
<reference evidence="2" key="2">
    <citation type="journal article" date="2021" name="Data Brief">
        <title>Draft genome sequence data of the facultative, thermophilic, xylanolytic bacterium Paenibacillus sp. strain DA-C8.</title>
        <authorList>
            <person name="Chhe C."/>
            <person name="Uke A."/>
            <person name="Baramee S."/>
            <person name="Ungkulpasvich U."/>
            <person name="Tachaapaikoon C."/>
            <person name="Pason P."/>
            <person name="Waeonukul R."/>
            <person name="Ratanakhanokchai K."/>
            <person name="Kosugi A."/>
        </authorList>
    </citation>
    <scope>NUCLEOTIDE SEQUENCE</scope>
    <source>
        <strain evidence="2">DA-C8</strain>
    </source>
</reference>
<evidence type="ECO:0000313" key="3">
    <source>
        <dbReference type="Proteomes" id="UP000654993"/>
    </source>
</evidence>
<evidence type="ECO:0000256" key="1">
    <source>
        <dbReference type="SAM" id="MobiDB-lite"/>
    </source>
</evidence>
<feature type="compositionally biased region" description="Gly residues" evidence="1">
    <location>
        <begin position="1"/>
        <end position="17"/>
    </location>
</feature>
<dbReference type="RefSeq" id="WP_242457456.1">
    <property type="nucleotide sequence ID" value="NZ_BMAQ01000008.1"/>
</dbReference>
<reference evidence="2" key="1">
    <citation type="submission" date="2020-08" db="EMBL/GenBank/DDBJ databases">
        <authorList>
            <person name="Uke A."/>
            <person name="Chhe C."/>
            <person name="Baramee S."/>
            <person name="Kosugi A."/>
        </authorList>
    </citation>
    <scope>NUCLEOTIDE SEQUENCE</scope>
    <source>
        <strain evidence="2">DA-C8</strain>
    </source>
</reference>
<sequence length="190" mass="21659">MTMTGPGAGRSLAGGGRQKAHEAQTAAERKEALLALDSEGDLRKFGEQLAKQGFTVVRRFLEELRQVLREFTDEDADEAALLIERVRKALPDPGKISPSWQDLWREFEGIVRYKSSLLREIPASDRDGEWQVLIDNPYSHEHIAVYPGLSFLEAAYMYAYFRTDLEKNEYIRLQKVETVIWHTGEDPSST</sequence>